<dbReference type="InterPro" id="IPR032854">
    <property type="entry name" value="ALKBH3"/>
</dbReference>
<evidence type="ECO:0000313" key="3">
    <source>
        <dbReference type="Proteomes" id="UP001212997"/>
    </source>
</evidence>
<gene>
    <name evidence="2" type="ORF">NLI96_g9964</name>
</gene>
<accession>A0AAD5YCF9</accession>
<keyword evidence="3" id="KW-1185">Reference proteome</keyword>
<evidence type="ECO:0008006" key="4">
    <source>
        <dbReference type="Google" id="ProtNLM"/>
    </source>
</evidence>
<sequence length="256" mass="28545">MLGEDTETLIALVSSLLDGEIPDQAEILEALADCNGNVDLAAQLLKEKQHSREAISTKKRKRTSRLDDWLNPSAPNGARSPKRPRSPSPIRPSHAGPSSKPLSASTSSSSKVKSLTSEEFMTMLRPSASSGGLSKPSPVKYPPLTLSTPELVAKHTPCTLHTSILPPDLACRLFYVMLHESRSWERNKWYLFDRLVESPHRTSFFIRKSTTEMCDQYDVEMDEAAQYWYNGRKTGPVSSIFLDGQWKRLAAILNES</sequence>
<protein>
    <recommendedName>
        <fullName evidence="4">CUE domain-containing protein</fullName>
    </recommendedName>
</protein>
<dbReference type="GO" id="GO:0051213">
    <property type="term" value="F:dioxygenase activity"/>
    <property type="evidence" value="ECO:0007669"/>
    <property type="project" value="InterPro"/>
</dbReference>
<organism evidence="2 3">
    <name type="scientific">Meripilus lineatus</name>
    <dbReference type="NCBI Taxonomy" id="2056292"/>
    <lineage>
        <taxon>Eukaryota</taxon>
        <taxon>Fungi</taxon>
        <taxon>Dikarya</taxon>
        <taxon>Basidiomycota</taxon>
        <taxon>Agaricomycotina</taxon>
        <taxon>Agaricomycetes</taxon>
        <taxon>Polyporales</taxon>
        <taxon>Meripilaceae</taxon>
        <taxon>Meripilus</taxon>
    </lineage>
</organism>
<name>A0AAD5YCF9_9APHY</name>
<evidence type="ECO:0000313" key="2">
    <source>
        <dbReference type="EMBL" id="KAJ3478156.1"/>
    </source>
</evidence>
<dbReference type="PANTHER" id="PTHR31212:SF4">
    <property type="entry name" value="ALPHA-KETOGLUTARATE-DEPENDENT DIOXYGENASE ALKB HOMOLOG 3"/>
    <property type="match status" value="1"/>
</dbReference>
<proteinExistence type="predicted"/>
<dbReference type="AlphaFoldDB" id="A0AAD5YCF9"/>
<dbReference type="SUPFAM" id="SSF51197">
    <property type="entry name" value="Clavaminate synthase-like"/>
    <property type="match status" value="1"/>
</dbReference>
<feature type="compositionally biased region" description="Low complexity" evidence="1">
    <location>
        <begin position="91"/>
        <end position="116"/>
    </location>
</feature>
<dbReference type="Proteomes" id="UP001212997">
    <property type="component" value="Unassembled WGS sequence"/>
</dbReference>
<feature type="region of interest" description="Disordered" evidence="1">
    <location>
        <begin position="49"/>
        <end position="116"/>
    </location>
</feature>
<dbReference type="EMBL" id="JANAWD010000534">
    <property type="protein sequence ID" value="KAJ3478156.1"/>
    <property type="molecule type" value="Genomic_DNA"/>
</dbReference>
<comment type="caution">
    <text evidence="2">The sequence shown here is derived from an EMBL/GenBank/DDBJ whole genome shotgun (WGS) entry which is preliminary data.</text>
</comment>
<evidence type="ECO:0000256" key="1">
    <source>
        <dbReference type="SAM" id="MobiDB-lite"/>
    </source>
</evidence>
<dbReference type="Gene3D" id="2.60.120.590">
    <property type="entry name" value="Alpha-ketoglutarate-dependent dioxygenase AlkB-like"/>
    <property type="match status" value="1"/>
</dbReference>
<dbReference type="InterPro" id="IPR037151">
    <property type="entry name" value="AlkB-like_sf"/>
</dbReference>
<dbReference type="GO" id="GO:0006307">
    <property type="term" value="P:DNA alkylation repair"/>
    <property type="evidence" value="ECO:0007669"/>
    <property type="project" value="InterPro"/>
</dbReference>
<reference evidence="2" key="1">
    <citation type="submission" date="2022-07" db="EMBL/GenBank/DDBJ databases">
        <title>Genome Sequence of Physisporinus lineatus.</title>
        <authorList>
            <person name="Buettner E."/>
        </authorList>
    </citation>
    <scope>NUCLEOTIDE SEQUENCE</scope>
    <source>
        <strain evidence="2">VT162</strain>
    </source>
</reference>
<dbReference type="PANTHER" id="PTHR31212">
    <property type="entry name" value="ALPHA-KETOGLUTARATE-DEPENDENT DIOXYGENASE ALKB HOMOLOG 3"/>
    <property type="match status" value="1"/>
</dbReference>